<keyword evidence="4" id="KW-1185">Reference proteome</keyword>
<reference evidence="3 4" key="1">
    <citation type="submission" date="2023-03" db="EMBL/GenBank/DDBJ databases">
        <title>High-quality genome of Scylla paramamosain provides insights in environmental adaptation.</title>
        <authorList>
            <person name="Zhang L."/>
        </authorList>
    </citation>
    <scope>NUCLEOTIDE SEQUENCE [LARGE SCALE GENOMIC DNA]</scope>
    <source>
        <strain evidence="3">LZ_2023a</strain>
        <tissue evidence="3">Muscle</tissue>
    </source>
</reference>
<feature type="region of interest" description="Disordered" evidence="1">
    <location>
        <begin position="490"/>
        <end position="607"/>
    </location>
</feature>
<feature type="compositionally biased region" description="Polar residues" evidence="1">
    <location>
        <begin position="186"/>
        <end position="195"/>
    </location>
</feature>
<feature type="region of interest" description="Disordered" evidence="1">
    <location>
        <begin position="277"/>
        <end position="378"/>
    </location>
</feature>
<feature type="compositionally biased region" description="Basic residues" evidence="1">
    <location>
        <begin position="1135"/>
        <end position="1144"/>
    </location>
</feature>
<accession>A0AAW0U148</accession>
<feature type="compositionally biased region" description="Low complexity" evidence="1">
    <location>
        <begin position="985"/>
        <end position="999"/>
    </location>
</feature>
<comment type="caution">
    <text evidence="3">The sequence shown here is derived from an EMBL/GenBank/DDBJ whole genome shotgun (WGS) entry which is preliminary data.</text>
</comment>
<dbReference type="SUPFAM" id="SSF57625">
    <property type="entry name" value="Invertebrate chitin-binding proteins"/>
    <property type="match status" value="1"/>
</dbReference>
<evidence type="ECO:0000259" key="2">
    <source>
        <dbReference type="PROSITE" id="PS50940"/>
    </source>
</evidence>
<protein>
    <recommendedName>
        <fullName evidence="2">Chitin-binding type-2 domain-containing protein</fullName>
    </recommendedName>
</protein>
<feature type="compositionally biased region" description="Low complexity" evidence="1">
    <location>
        <begin position="1024"/>
        <end position="1041"/>
    </location>
</feature>
<dbReference type="Proteomes" id="UP001487740">
    <property type="component" value="Unassembled WGS sequence"/>
</dbReference>
<feature type="compositionally biased region" description="Basic and acidic residues" evidence="1">
    <location>
        <begin position="710"/>
        <end position="720"/>
    </location>
</feature>
<dbReference type="GO" id="GO:0005576">
    <property type="term" value="C:extracellular region"/>
    <property type="evidence" value="ECO:0007669"/>
    <property type="project" value="InterPro"/>
</dbReference>
<feature type="compositionally biased region" description="Polar residues" evidence="1">
    <location>
        <begin position="751"/>
        <end position="762"/>
    </location>
</feature>
<evidence type="ECO:0000313" key="3">
    <source>
        <dbReference type="EMBL" id="KAK8393747.1"/>
    </source>
</evidence>
<feature type="region of interest" description="Disordered" evidence="1">
    <location>
        <begin position="985"/>
        <end position="1150"/>
    </location>
</feature>
<feature type="region of interest" description="Disordered" evidence="1">
    <location>
        <begin position="621"/>
        <end position="872"/>
    </location>
</feature>
<feature type="compositionally biased region" description="Polar residues" evidence="1">
    <location>
        <begin position="355"/>
        <end position="373"/>
    </location>
</feature>
<proteinExistence type="predicted"/>
<feature type="compositionally biased region" description="Low complexity" evidence="1">
    <location>
        <begin position="694"/>
        <end position="709"/>
    </location>
</feature>
<feature type="region of interest" description="Disordered" evidence="1">
    <location>
        <begin position="926"/>
        <end position="972"/>
    </location>
</feature>
<dbReference type="PROSITE" id="PS50940">
    <property type="entry name" value="CHIT_BIND_II"/>
    <property type="match status" value="1"/>
</dbReference>
<feature type="region of interest" description="Disordered" evidence="1">
    <location>
        <begin position="1487"/>
        <end position="1528"/>
    </location>
</feature>
<dbReference type="InterPro" id="IPR036508">
    <property type="entry name" value="Chitin-bd_dom_sf"/>
</dbReference>
<feature type="compositionally biased region" description="Basic and acidic residues" evidence="1">
    <location>
        <begin position="1178"/>
        <end position="1191"/>
    </location>
</feature>
<organism evidence="3 4">
    <name type="scientific">Scylla paramamosain</name>
    <name type="common">Mud crab</name>
    <dbReference type="NCBI Taxonomy" id="85552"/>
    <lineage>
        <taxon>Eukaryota</taxon>
        <taxon>Metazoa</taxon>
        <taxon>Ecdysozoa</taxon>
        <taxon>Arthropoda</taxon>
        <taxon>Crustacea</taxon>
        <taxon>Multicrustacea</taxon>
        <taxon>Malacostraca</taxon>
        <taxon>Eumalacostraca</taxon>
        <taxon>Eucarida</taxon>
        <taxon>Decapoda</taxon>
        <taxon>Pleocyemata</taxon>
        <taxon>Brachyura</taxon>
        <taxon>Eubrachyura</taxon>
        <taxon>Portunoidea</taxon>
        <taxon>Portunidae</taxon>
        <taxon>Portuninae</taxon>
        <taxon>Scylla</taxon>
    </lineage>
</organism>
<feature type="compositionally biased region" description="Basic and acidic residues" evidence="1">
    <location>
        <begin position="1084"/>
        <end position="1120"/>
    </location>
</feature>
<feature type="compositionally biased region" description="Basic and acidic residues" evidence="1">
    <location>
        <begin position="1305"/>
        <end position="1339"/>
    </location>
</feature>
<evidence type="ECO:0000256" key="1">
    <source>
        <dbReference type="SAM" id="MobiDB-lite"/>
    </source>
</evidence>
<feature type="compositionally biased region" description="Basic and acidic residues" evidence="1">
    <location>
        <begin position="735"/>
        <end position="750"/>
    </location>
</feature>
<feature type="region of interest" description="Disordered" evidence="1">
    <location>
        <begin position="1166"/>
        <end position="1245"/>
    </location>
</feature>
<feature type="region of interest" description="Disordered" evidence="1">
    <location>
        <begin position="144"/>
        <end position="197"/>
    </location>
</feature>
<feature type="compositionally biased region" description="Polar residues" evidence="1">
    <location>
        <begin position="670"/>
        <end position="679"/>
    </location>
</feature>
<evidence type="ECO:0000313" key="4">
    <source>
        <dbReference type="Proteomes" id="UP001487740"/>
    </source>
</evidence>
<feature type="compositionally biased region" description="Polar residues" evidence="1">
    <location>
        <begin position="574"/>
        <end position="588"/>
    </location>
</feature>
<feature type="compositionally biased region" description="Acidic residues" evidence="1">
    <location>
        <begin position="172"/>
        <end position="182"/>
    </location>
</feature>
<dbReference type="InterPro" id="IPR002557">
    <property type="entry name" value="Chitin-bd_dom"/>
</dbReference>
<feature type="compositionally biased region" description="Low complexity" evidence="1">
    <location>
        <begin position="1500"/>
        <end position="1509"/>
    </location>
</feature>
<feature type="region of interest" description="Disordered" evidence="1">
    <location>
        <begin position="1257"/>
        <end position="1430"/>
    </location>
</feature>
<name>A0AAW0U148_SCYPA</name>
<feature type="compositionally biased region" description="Basic and acidic residues" evidence="1">
    <location>
        <begin position="1388"/>
        <end position="1402"/>
    </location>
</feature>
<dbReference type="EMBL" id="JARAKH010000020">
    <property type="protein sequence ID" value="KAK8393747.1"/>
    <property type="molecule type" value="Genomic_DNA"/>
</dbReference>
<feature type="domain" description="Chitin-binding type-2" evidence="2">
    <location>
        <begin position="54"/>
        <end position="112"/>
    </location>
</feature>
<feature type="compositionally biased region" description="Low complexity" evidence="1">
    <location>
        <begin position="804"/>
        <end position="814"/>
    </location>
</feature>
<feature type="compositionally biased region" description="Polar residues" evidence="1">
    <location>
        <begin position="1360"/>
        <end position="1369"/>
    </location>
</feature>
<feature type="compositionally biased region" description="Basic and acidic residues" evidence="1">
    <location>
        <begin position="144"/>
        <end position="164"/>
    </location>
</feature>
<feature type="compositionally biased region" description="Basic and acidic residues" evidence="1">
    <location>
        <begin position="331"/>
        <end position="342"/>
    </location>
</feature>
<feature type="compositionally biased region" description="Basic and acidic residues" evidence="1">
    <location>
        <begin position="1266"/>
        <end position="1278"/>
    </location>
</feature>
<feature type="compositionally biased region" description="Low complexity" evidence="1">
    <location>
        <begin position="525"/>
        <end position="544"/>
    </location>
</feature>
<feature type="compositionally biased region" description="Polar residues" evidence="1">
    <location>
        <begin position="1042"/>
        <end position="1059"/>
    </location>
</feature>
<gene>
    <name evidence="3" type="ORF">O3P69_006807</name>
</gene>
<sequence length="1657" mass="185299">MGVGVAAFRHQSKVDGELAGLLLSTFVCLSPPSDVAPKGGERLDTHHSVLPLVRFACEGRTEGYYGDMDFGCIVFHYCDKDGHRFSFKCDEGMKFNEVTTSCSAGYFGDCSHPQILGSARRDESTKSTNADSIVKIPGFVRKAEREGVKQPKGEPEPVIKHEDPALYSDNNYELDDAADQEPDASNRVTRNNNVKRSWDSPMMSALSAFASLANIPLDNSMLEEGHREGRGRNIDHVDRFDTVDRAFVAHPSPHRRTPHTQSNVGFMQLPFFQPETKKGRLTPQRGPPRTQSINKPHHRRPHLRPDAQDPYLEPPPRHQRPPQPFPIDPNFDFHSDDRHESVQSKPSAGFFRPSSLLNSGQDEFQPVTESKQSPAAREAADLIRPHRNAQGGSISTTFQNFSPGPSHQNTATRFPAQNTFTRPTSSSRPVQNVPTGFFTGSQFPSTGSFLFHQPPVPSLVSSRPFHHVLPSGTGFHNTPAPQLQQQDSFGFQHQPQHQQHPRPHPQPGQTIVRQTLPRPGQSFIHQPQSHPQTAPSSSQSSTQTFGRPKEPQPVHTFSFSNPRQPQPPPFLHGQSFTTQPSIFSQGINTPPGPPQSVQTFERPSTAPQPFNVFSLAEVPLPTTDSFERPSSRPAFSQSDTREHNNFGVSSPTPFTDAISESLDDFDFSNPELQQESPLSQKEMKQQQPAPPARRPSNPSTPSRTSQNPTRHPDSSFKDTPRTSTHPDPLEAFGHPLKERTRGRPVERPEGNQRQTTQRNPVSHVTEHQERRRPSRTRRPTRPLDPTPHTVQKEENQPFSHSGERLPQVPRLQPQPIAPVTEKDPFINPTPFTPHTQVPFTRFPGAFDNQPGQFQPSPDVFNFPTGDRRVPEGFQHLGNDIPSDFSFPTGVQGEELSRVEGVEEDTNVIQGPDGGSHVTDEEVISTTPSTIPDTTANTPPQRRLPNIRTRLRQRGSSRTTTPPDAFQTEAPVQSDYEYFDDSLVTTQTPATEETPTTTTTLSPFRQRIKDRLNRLKNRRRQSVASSTTTRQPSSEESPSRSTIRQPSNDQESVHSTGTRINSEDESDSDQTTTTVSPRRRLLRPRGFDRKRFQSFREKLRSRIRDRVATSETPHTEEDTTKIPETAEEEVSPSGGRARRLNRFRPRPAEGNEESVLIVKEILRSSDQDIQETTQLEVSNKPEEEQTGDHPEGEDSPVLDESFGRKAADSKSTFDVQEEGEANQQTPPNPDAPRRPGFLGRRLADPNIRARFREFLKNRKNKLSARYRTTEVPRTSKEPEQSEVDTEEQTPAATEEKPQWAGRPPSSHHDAERKQEEQQREEAMNDDAVLKERAERFEQRRKELRTKLLARRNEERLARRIPTQSPKNQVPSEAVTKDESEDPPPFGMKQESEDPPTRRGERPMQKVISIDGFRPIIETPPAPPTPLHSKPFQEPEIITAPPASEDDDMTMLIKVSANFGGKEQPKEVTKIPHSDLPPLSTMIVREIGTGRSTTPAPPPSTPKTATSEASSQDATEEDLAEQQEGSESQHAPVLLSIRHKPNMSPKPSFNLAAAFTRRSNLDKAVKGDSEETESVSVTPVPHFAITMATGAPLLPLEMLLPLANSRHTSLPLYPHLGPLITTRASWCLSSTMQCPSLEEKPQVSHWLTGLPIVVDECSD</sequence>
<feature type="compositionally biased region" description="Polar residues" evidence="1">
    <location>
        <begin position="595"/>
        <end position="607"/>
    </location>
</feature>
<dbReference type="GO" id="GO:0008061">
    <property type="term" value="F:chitin binding"/>
    <property type="evidence" value="ECO:0007669"/>
    <property type="project" value="InterPro"/>
</dbReference>